<dbReference type="AlphaFoldDB" id="A0AAE0TLF7"/>
<evidence type="ECO:0000256" key="1">
    <source>
        <dbReference type="SAM" id="MobiDB-lite"/>
    </source>
</evidence>
<sequence length="77" mass="8320">MWTETVPANRDLLTGFLKTGQDSASSTHDVLAPSVKLPSLVVENASREVDKPSPNTGREETTYIRSPNGAQRGLPQV</sequence>
<name>A0AAE0TLF7_9BIVA</name>
<reference evidence="2" key="3">
    <citation type="submission" date="2023-05" db="EMBL/GenBank/DDBJ databases">
        <authorList>
            <person name="Smith C.H."/>
        </authorList>
    </citation>
    <scope>NUCLEOTIDE SEQUENCE</scope>
    <source>
        <strain evidence="2">CHS0354</strain>
        <tissue evidence="2">Mantle</tissue>
    </source>
</reference>
<comment type="caution">
    <text evidence="2">The sequence shown here is derived from an EMBL/GenBank/DDBJ whole genome shotgun (WGS) entry which is preliminary data.</text>
</comment>
<feature type="region of interest" description="Disordered" evidence="1">
    <location>
        <begin position="44"/>
        <end position="77"/>
    </location>
</feature>
<accession>A0AAE0TLF7</accession>
<gene>
    <name evidence="2" type="ORF">CHS0354_042174</name>
</gene>
<feature type="compositionally biased region" description="Basic and acidic residues" evidence="1">
    <location>
        <begin position="45"/>
        <end position="62"/>
    </location>
</feature>
<keyword evidence="3" id="KW-1185">Reference proteome</keyword>
<reference evidence="2" key="1">
    <citation type="journal article" date="2021" name="Genome Biol. Evol.">
        <title>A High-Quality Reference Genome for a Parasitic Bivalve with Doubly Uniparental Inheritance (Bivalvia: Unionida).</title>
        <authorList>
            <person name="Smith C.H."/>
        </authorList>
    </citation>
    <scope>NUCLEOTIDE SEQUENCE</scope>
    <source>
        <strain evidence="2">CHS0354</strain>
    </source>
</reference>
<dbReference type="Proteomes" id="UP001195483">
    <property type="component" value="Unassembled WGS sequence"/>
</dbReference>
<dbReference type="EMBL" id="JAEAOA010002353">
    <property type="protein sequence ID" value="KAK3612652.1"/>
    <property type="molecule type" value="Genomic_DNA"/>
</dbReference>
<organism evidence="2 3">
    <name type="scientific">Potamilus streckersoni</name>
    <dbReference type="NCBI Taxonomy" id="2493646"/>
    <lineage>
        <taxon>Eukaryota</taxon>
        <taxon>Metazoa</taxon>
        <taxon>Spiralia</taxon>
        <taxon>Lophotrochozoa</taxon>
        <taxon>Mollusca</taxon>
        <taxon>Bivalvia</taxon>
        <taxon>Autobranchia</taxon>
        <taxon>Heteroconchia</taxon>
        <taxon>Palaeoheterodonta</taxon>
        <taxon>Unionida</taxon>
        <taxon>Unionoidea</taxon>
        <taxon>Unionidae</taxon>
        <taxon>Ambleminae</taxon>
        <taxon>Lampsilini</taxon>
        <taxon>Potamilus</taxon>
    </lineage>
</organism>
<reference evidence="2" key="2">
    <citation type="journal article" date="2021" name="Genome Biol. Evol.">
        <title>Developing a high-quality reference genome for a parasitic bivalve with doubly uniparental inheritance (Bivalvia: Unionida).</title>
        <authorList>
            <person name="Smith C.H."/>
        </authorList>
    </citation>
    <scope>NUCLEOTIDE SEQUENCE</scope>
    <source>
        <strain evidence="2">CHS0354</strain>
        <tissue evidence="2">Mantle</tissue>
    </source>
</reference>
<evidence type="ECO:0000313" key="2">
    <source>
        <dbReference type="EMBL" id="KAK3612652.1"/>
    </source>
</evidence>
<evidence type="ECO:0000313" key="3">
    <source>
        <dbReference type="Proteomes" id="UP001195483"/>
    </source>
</evidence>
<protein>
    <submittedName>
        <fullName evidence="2">Uncharacterized protein</fullName>
    </submittedName>
</protein>
<proteinExistence type="predicted"/>